<evidence type="ECO:0000313" key="2">
    <source>
        <dbReference type="Proteomes" id="UP001210865"/>
    </source>
</evidence>
<proteinExistence type="predicted"/>
<accession>A0ABY7NMH2</accession>
<organism evidence="1 2">
    <name type="scientific">Sphingomonas abietis</name>
    <dbReference type="NCBI Taxonomy" id="3012344"/>
    <lineage>
        <taxon>Bacteria</taxon>
        <taxon>Pseudomonadati</taxon>
        <taxon>Pseudomonadota</taxon>
        <taxon>Alphaproteobacteria</taxon>
        <taxon>Sphingomonadales</taxon>
        <taxon>Sphingomonadaceae</taxon>
        <taxon>Sphingomonas</taxon>
    </lineage>
</organism>
<dbReference type="Proteomes" id="UP001210865">
    <property type="component" value="Chromosome"/>
</dbReference>
<dbReference type="RefSeq" id="WP_270077364.1">
    <property type="nucleotide sequence ID" value="NZ_CP115174.1"/>
</dbReference>
<protein>
    <submittedName>
        <fullName evidence="1">Uncharacterized protein</fullName>
    </submittedName>
</protein>
<dbReference type="EMBL" id="CP115174">
    <property type="protein sequence ID" value="WBO22722.1"/>
    <property type="molecule type" value="Genomic_DNA"/>
</dbReference>
<name>A0ABY7NMH2_9SPHN</name>
<evidence type="ECO:0000313" key="1">
    <source>
        <dbReference type="EMBL" id="WBO22722.1"/>
    </source>
</evidence>
<gene>
    <name evidence="1" type="ORF">PBT88_00770</name>
</gene>
<sequence length="114" mass="12584">MPVQITAYLPIVDAERFQAYAESFGIDKSALANLLIKRELALQRLSVLERYKHSMPISGCKKVTAHIVDPETKAAFAALSEQNQLKAGAAASILFLAELHERWLDRAFGLADSI</sequence>
<keyword evidence="2" id="KW-1185">Reference proteome</keyword>
<reference evidence="1 2" key="1">
    <citation type="submission" date="2022-12" db="EMBL/GenBank/DDBJ databases">
        <title>Sphingomonas abieness sp. nov., an endophytic bacterium isolated from Abies koreana.</title>
        <authorList>
            <person name="Jiang L."/>
            <person name="Lee J."/>
        </authorList>
    </citation>
    <scope>NUCLEOTIDE SEQUENCE [LARGE SCALE GENOMIC DNA]</scope>
    <source>
        <strain evidence="2">PAMB 00755</strain>
    </source>
</reference>